<reference evidence="1 2" key="1">
    <citation type="submission" date="2024-01" db="EMBL/GenBank/DDBJ databases">
        <title>The complete chloroplast genome sequence of Lithospermum erythrorhizon: insights into the phylogenetic relationship among Boraginaceae species and the maternal lineages of purple gromwells.</title>
        <authorList>
            <person name="Okada T."/>
            <person name="Watanabe K."/>
        </authorList>
    </citation>
    <scope>NUCLEOTIDE SEQUENCE [LARGE SCALE GENOMIC DNA]</scope>
</reference>
<accession>A0AAV3P870</accession>
<dbReference type="EMBL" id="BAABME010046725">
    <property type="protein sequence ID" value="GAA0146901.1"/>
    <property type="molecule type" value="Genomic_DNA"/>
</dbReference>
<comment type="caution">
    <text evidence="1">The sequence shown here is derived from an EMBL/GenBank/DDBJ whole genome shotgun (WGS) entry which is preliminary data.</text>
</comment>
<evidence type="ECO:0000313" key="2">
    <source>
        <dbReference type="Proteomes" id="UP001454036"/>
    </source>
</evidence>
<organism evidence="1 2">
    <name type="scientific">Lithospermum erythrorhizon</name>
    <name type="common">Purple gromwell</name>
    <name type="synonym">Lithospermum officinale var. erythrorhizon</name>
    <dbReference type="NCBI Taxonomy" id="34254"/>
    <lineage>
        <taxon>Eukaryota</taxon>
        <taxon>Viridiplantae</taxon>
        <taxon>Streptophyta</taxon>
        <taxon>Embryophyta</taxon>
        <taxon>Tracheophyta</taxon>
        <taxon>Spermatophyta</taxon>
        <taxon>Magnoliopsida</taxon>
        <taxon>eudicotyledons</taxon>
        <taxon>Gunneridae</taxon>
        <taxon>Pentapetalae</taxon>
        <taxon>asterids</taxon>
        <taxon>lamiids</taxon>
        <taxon>Boraginales</taxon>
        <taxon>Boraginaceae</taxon>
        <taxon>Boraginoideae</taxon>
        <taxon>Lithospermeae</taxon>
        <taxon>Lithospermum</taxon>
    </lineage>
</organism>
<evidence type="ECO:0000313" key="1">
    <source>
        <dbReference type="EMBL" id="GAA0146901.1"/>
    </source>
</evidence>
<dbReference type="AlphaFoldDB" id="A0AAV3P870"/>
<name>A0AAV3P870_LITER</name>
<sequence>MRSDSLSLLTPMRQRNPRRLKYNYRARRIWANYGKSIVERVLVSVDRDREYETPKPENGVVACLPFLDGFILDQVFACAICMVNLGMAGCFRI</sequence>
<keyword evidence="2" id="KW-1185">Reference proteome</keyword>
<proteinExistence type="predicted"/>
<dbReference type="Proteomes" id="UP001454036">
    <property type="component" value="Unassembled WGS sequence"/>
</dbReference>
<gene>
    <name evidence="1" type="ORF">LIER_44077</name>
</gene>
<protein>
    <submittedName>
        <fullName evidence="1">Uncharacterized protein</fullName>
    </submittedName>
</protein>